<dbReference type="Gene3D" id="1.10.10.10">
    <property type="entry name" value="Winged helix-like DNA-binding domain superfamily/Winged helix DNA-binding domain"/>
    <property type="match status" value="1"/>
</dbReference>
<keyword evidence="2" id="KW-0255">Endonuclease</keyword>
<dbReference type="Pfam" id="PF17726">
    <property type="entry name" value="DpnI_C"/>
    <property type="match status" value="1"/>
</dbReference>
<dbReference type="InterPro" id="IPR041368">
    <property type="entry name" value="DRP_C"/>
</dbReference>
<gene>
    <name evidence="2" type="ORF">CYJ96_03650</name>
</gene>
<dbReference type="InterPro" id="IPR036388">
    <property type="entry name" value="WH-like_DNA-bd_sf"/>
</dbReference>
<protein>
    <submittedName>
        <fullName evidence="2">Restriction endonuclease</fullName>
    </submittedName>
</protein>
<dbReference type="Gene3D" id="3.40.210.30">
    <property type="entry name" value="Dam replacing family, catalytic PD-(D/E)XK domain"/>
    <property type="match status" value="1"/>
</dbReference>
<dbReference type="Pfam" id="PF06044">
    <property type="entry name" value="DpnI"/>
    <property type="match status" value="1"/>
</dbReference>
<organism evidence="2 3">
    <name type="scientific">Faucicola osloensis</name>
    <name type="common">Moraxella osloensis</name>
    <dbReference type="NCBI Taxonomy" id="34062"/>
    <lineage>
        <taxon>Bacteria</taxon>
        <taxon>Pseudomonadati</taxon>
        <taxon>Pseudomonadota</taxon>
        <taxon>Gammaproteobacteria</taxon>
        <taxon>Moraxellales</taxon>
        <taxon>Moraxellaceae</taxon>
        <taxon>Faucicola</taxon>
    </lineage>
</organism>
<reference evidence="2 3" key="1">
    <citation type="submission" date="2017-12" db="EMBL/GenBank/DDBJ databases">
        <title>Phylogenetic diversity of female urinary microbiome.</title>
        <authorList>
            <person name="Thomas-White K."/>
            <person name="Wolfe A.J."/>
        </authorList>
    </citation>
    <scope>NUCLEOTIDE SEQUENCE [LARGE SCALE GENOMIC DNA]</scope>
    <source>
        <strain evidence="2 3">UMB0416</strain>
    </source>
</reference>
<sequence length="256" mass="29534">MHLFLDKNLAANYQSPSQVARVLTESWLQQNIYCPSCGNEAIESFQNNQPVADFFCSQCHEEYELKSKQGTSIGKKVADGAYHTMLERIAAENNPSFFFLCYRKTDLSVQHLIVIPKHFFTPNIIMPRAKGLPTRPNYIMCSMDISQLPTSGKISLVTNGNIVTKETVIEQWQQHLFLRQTTAKQKGWLLAIMQYIEKLPNPNFTLKDIYVYAPILAKQFPSNQHIHAKIRQQLQILRDKHLIEFLGNGNYRKIPY</sequence>
<keyword evidence="2" id="KW-0378">Hydrolase</keyword>
<evidence type="ECO:0000313" key="3">
    <source>
        <dbReference type="Proteomes" id="UP000234914"/>
    </source>
</evidence>
<dbReference type="AlphaFoldDB" id="A0A2I1RJD9"/>
<feature type="domain" description="Dam-replacing protein HTH" evidence="1">
    <location>
        <begin position="185"/>
        <end position="253"/>
    </location>
</feature>
<comment type="caution">
    <text evidence="2">The sequence shown here is derived from an EMBL/GenBank/DDBJ whole genome shotgun (WGS) entry which is preliminary data.</text>
</comment>
<dbReference type="InterPro" id="IPR043025">
    <property type="entry name" value="DRP_PD-(D/E)XK_dom"/>
</dbReference>
<accession>A0A2I1RJD9</accession>
<evidence type="ECO:0000259" key="1">
    <source>
        <dbReference type="Pfam" id="PF17726"/>
    </source>
</evidence>
<keyword evidence="2" id="KW-0540">Nuclease</keyword>
<dbReference type="Proteomes" id="UP000234914">
    <property type="component" value="Unassembled WGS sequence"/>
</dbReference>
<dbReference type="GO" id="GO:0004519">
    <property type="term" value="F:endonuclease activity"/>
    <property type="evidence" value="ECO:0007669"/>
    <property type="project" value="UniProtKB-KW"/>
</dbReference>
<dbReference type="InterPro" id="IPR010324">
    <property type="entry name" value="DRP"/>
</dbReference>
<name>A0A2I1RJD9_FAUOS</name>
<dbReference type="EMBL" id="PKJS01000004">
    <property type="protein sequence ID" value="PKZ69240.1"/>
    <property type="molecule type" value="Genomic_DNA"/>
</dbReference>
<evidence type="ECO:0000313" key="2">
    <source>
        <dbReference type="EMBL" id="PKZ69240.1"/>
    </source>
</evidence>
<dbReference type="CDD" id="cd22319">
    <property type="entry name" value="DpnI-like"/>
    <property type="match status" value="1"/>
</dbReference>
<proteinExistence type="predicted"/>